<proteinExistence type="predicted"/>
<name>A0ABT6W192_9ACTN</name>
<dbReference type="PROSITE" id="PS01102">
    <property type="entry name" value="ZF_DKSA_1"/>
    <property type="match status" value="1"/>
</dbReference>
<keyword evidence="3" id="KW-0862">Zinc</keyword>
<dbReference type="PANTHER" id="PTHR33823">
    <property type="entry name" value="RNA POLYMERASE-BINDING TRANSCRIPTION FACTOR DKSA-RELATED"/>
    <property type="match status" value="1"/>
</dbReference>
<evidence type="ECO:0000313" key="6">
    <source>
        <dbReference type="EMBL" id="MDI5964515.1"/>
    </source>
</evidence>
<keyword evidence="2" id="KW-0863">Zinc-finger</keyword>
<accession>A0ABT6W192</accession>
<evidence type="ECO:0000256" key="4">
    <source>
        <dbReference type="PROSITE-ProRule" id="PRU00510"/>
    </source>
</evidence>
<feature type="domain" description="Zinc finger DksA/TraR C4-type" evidence="5">
    <location>
        <begin position="99"/>
        <end position="127"/>
    </location>
</feature>
<dbReference type="PROSITE" id="PS51128">
    <property type="entry name" value="ZF_DKSA_2"/>
    <property type="match status" value="1"/>
</dbReference>
<evidence type="ECO:0000256" key="3">
    <source>
        <dbReference type="ARBA" id="ARBA00022833"/>
    </source>
</evidence>
<evidence type="ECO:0000259" key="5">
    <source>
        <dbReference type="Pfam" id="PF01258"/>
    </source>
</evidence>
<keyword evidence="1" id="KW-0479">Metal-binding</keyword>
<dbReference type="PANTHER" id="PTHR33823:SF4">
    <property type="entry name" value="GENERAL STRESS PROTEIN 16O"/>
    <property type="match status" value="1"/>
</dbReference>
<dbReference type="InterPro" id="IPR020458">
    <property type="entry name" value="Znf_DskA_TraR_CS"/>
</dbReference>
<dbReference type="SUPFAM" id="SSF57716">
    <property type="entry name" value="Glucocorticoid receptor-like (DNA-binding domain)"/>
    <property type="match status" value="1"/>
</dbReference>
<evidence type="ECO:0000313" key="7">
    <source>
        <dbReference type="Proteomes" id="UP001156398"/>
    </source>
</evidence>
<keyword evidence="7" id="KW-1185">Reference proteome</keyword>
<dbReference type="Proteomes" id="UP001156398">
    <property type="component" value="Unassembled WGS sequence"/>
</dbReference>
<evidence type="ECO:0000256" key="2">
    <source>
        <dbReference type="ARBA" id="ARBA00022771"/>
    </source>
</evidence>
<comment type="caution">
    <text evidence="6">The sequence shown here is derived from an EMBL/GenBank/DDBJ whole genome shotgun (WGS) entry which is preliminary data.</text>
</comment>
<organism evidence="6 7">
    <name type="scientific">Streptantibioticus silvisoli</name>
    <dbReference type="NCBI Taxonomy" id="2705255"/>
    <lineage>
        <taxon>Bacteria</taxon>
        <taxon>Bacillati</taxon>
        <taxon>Actinomycetota</taxon>
        <taxon>Actinomycetes</taxon>
        <taxon>Kitasatosporales</taxon>
        <taxon>Streptomycetaceae</taxon>
        <taxon>Streptantibioticus</taxon>
    </lineage>
</organism>
<gene>
    <name evidence="6" type="ORF">POF43_017590</name>
</gene>
<sequence length="131" mass="14292">MKEPTSSNEHTPTPEEVRAATELIDEARAGGRRLIDSLSRLWDDLLETSALTTNDDEHDPEGATIAFERARLSEQLRLARADLDDLDRAAQRVSTGEYWNCERCGGPISVGRLTARPTARLCITCAGAPAG</sequence>
<evidence type="ECO:0000256" key="1">
    <source>
        <dbReference type="ARBA" id="ARBA00022723"/>
    </source>
</evidence>
<dbReference type="InterPro" id="IPR000962">
    <property type="entry name" value="Znf_DskA_TraR"/>
</dbReference>
<dbReference type="Gene3D" id="1.20.120.910">
    <property type="entry name" value="DksA, coiled-coil domain"/>
    <property type="match status" value="1"/>
</dbReference>
<dbReference type="RefSeq" id="WP_271322030.1">
    <property type="nucleotide sequence ID" value="NZ_JAAGKO020000024.1"/>
</dbReference>
<dbReference type="Pfam" id="PF01258">
    <property type="entry name" value="zf-dskA_traR"/>
    <property type="match status" value="1"/>
</dbReference>
<feature type="zinc finger region" description="dksA C4-type" evidence="4">
    <location>
        <begin position="101"/>
        <end position="125"/>
    </location>
</feature>
<protein>
    <submittedName>
        <fullName evidence="6">TraR/DksA family transcriptional regulator</fullName>
    </submittedName>
</protein>
<dbReference type="EMBL" id="JAAGKO020000024">
    <property type="protein sequence ID" value="MDI5964515.1"/>
    <property type="molecule type" value="Genomic_DNA"/>
</dbReference>
<reference evidence="6 7" key="1">
    <citation type="submission" date="2023-05" db="EMBL/GenBank/DDBJ databases">
        <title>Streptantibioticus silvisoli sp. nov., acidotolerant actinomycetes 1 from pine litter.</title>
        <authorList>
            <person name="Swiecimska M."/>
            <person name="Golinska P."/>
            <person name="Sangal V."/>
            <person name="Wachnowicz B."/>
            <person name="Goodfellow M."/>
        </authorList>
    </citation>
    <scope>NUCLEOTIDE SEQUENCE [LARGE SCALE GENOMIC DNA]</scope>
    <source>
        <strain evidence="6 7">SL54</strain>
    </source>
</reference>